<feature type="compositionally biased region" description="Acidic residues" evidence="1">
    <location>
        <begin position="397"/>
        <end position="406"/>
    </location>
</feature>
<dbReference type="InterPro" id="IPR033036">
    <property type="entry name" value="DCDC2_DCX_dom2"/>
</dbReference>
<feature type="region of interest" description="Disordered" evidence="1">
    <location>
        <begin position="260"/>
        <end position="501"/>
    </location>
</feature>
<dbReference type="InterPro" id="IPR036572">
    <property type="entry name" value="Doublecortin_dom_sf"/>
</dbReference>
<organism evidence="3 4">
    <name type="scientific">Microtus ochrogaster</name>
    <name type="common">Prairie vole</name>
    <dbReference type="NCBI Taxonomy" id="79684"/>
    <lineage>
        <taxon>Eukaryota</taxon>
        <taxon>Metazoa</taxon>
        <taxon>Chordata</taxon>
        <taxon>Craniata</taxon>
        <taxon>Vertebrata</taxon>
        <taxon>Euteleostomi</taxon>
        <taxon>Mammalia</taxon>
        <taxon>Eutheria</taxon>
        <taxon>Euarchontoglires</taxon>
        <taxon>Glires</taxon>
        <taxon>Rodentia</taxon>
        <taxon>Myomorpha</taxon>
        <taxon>Muroidea</taxon>
        <taxon>Cricetidae</taxon>
        <taxon>Arvicolinae</taxon>
        <taxon>Microtus</taxon>
    </lineage>
</organism>
<sequence>MLLMRRSRNWCCRPVECQRVGHPAVKMNGPSARSSHLSQPVVKSVLVYRNGDPFFAGRRVVIHEKKVSSFDVFLKEVTGGVQAPFGAVRNIYTPRTGHRIRKLDQIESGGNYVAGGQEAFKKLNYLDIGEIKKRPTEAVNTEVKPVIHSRINVSARFRKSLHEPCTIFLIANGDLISPASRLLIPRKALNQWDHVLQMVTEKITLRSGAVHRLYTLEGKLVESGAELENGQFYVAVGRDKFKRLPYSELLFDKSAMRRPYGQKASSLPPMVGSRKSKGSGNYRQSKSTIGSSDNSSPQPLKRKGKKDSNSEKPTKVKQKVKSKDSQQAVLNNDEGIFKAGTERSETRGAAEVQEDEDTQVEVPVDQRPAEIVDEEEDGEKTNKDVKQKEDFSAVNGETEDGGDGEAADGPKQEDEIPDHGEKKASPSRVNGATDEENGEDLDQVTEELQPTVDEEGKAEGENSGQDEADLDAGRPPRPEVTVTSPQENGKNEQNKDSSAVA</sequence>
<gene>
    <name evidence="4" type="primary">Dcdc2</name>
</gene>
<dbReference type="SUPFAM" id="SSF89837">
    <property type="entry name" value="Doublecortin (DC)"/>
    <property type="match status" value="2"/>
</dbReference>
<feature type="domain" description="Doublecortin" evidence="2">
    <location>
        <begin position="165"/>
        <end position="247"/>
    </location>
</feature>
<name>A0ABM1U9H6_MICOH</name>
<feature type="domain" description="Doublecortin" evidence="2">
    <location>
        <begin position="43"/>
        <end position="126"/>
    </location>
</feature>
<dbReference type="InterPro" id="IPR003533">
    <property type="entry name" value="Doublecortin_dom"/>
</dbReference>
<evidence type="ECO:0000259" key="2">
    <source>
        <dbReference type="PROSITE" id="PS50309"/>
    </source>
</evidence>
<reference evidence="4" key="1">
    <citation type="submission" date="2025-08" db="UniProtKB">
        <authorList>
            <consortium name="RefSeq"/>
        </authorList>
    </citation>
    <scope>IDENTIFICATION</scope>
</reference>
<evidence type="ECO:0000313" key="3">
    <source>
        <dbReference type="Proteomes" id="UP000694915"/>
    </source>
</evidence>
<evidence type="ECO:0000256" key="1">
    <source>
        <dbReference type="SAM" id="MobiDB-lite"/>
    </source>
</evidence>
<dbReference type="PANTHER" id="PTHR23004">
    <property type="entry name" value="DOUBLECORTIN DOMAIN CONTAINING 2"/>
    <property type="match status" value="1"/>
</dbReference>
<protein>
    <submittedName>
        <fullName evidence="4">Doublecortin domain-containing protein 2 isoform X1</fullName>
    </submittedName>
</protein>
<dbReference type="SMART" id="SM00537">
    <property type="entry name" value="DCX"/>
    <property type="match status" value="2"/>
</dbReference>
<feature type="compositionally biased region" description="Basic and acidic residues" evidence="1">
    <location>
        <begin position="408"/>
        <end position="424"/>
    </location>
</feature>
<dbReference type="PROSITE" id="PS50309">
    <property type="entry name" value="DC"/>
    <property type="match status" value="2"/>
</dbReference>
<dbReference type="Proteomes" id="UP000694915">
    <property type="component" value="Chromosome 16"/>
</dbReference>
<feature type="compositionally biased region" description="Polar residues" evidence="1">
    <location>
        <begin position="278"/>
        <end position="298"/>
    </location>
</feature>
<evidence type="ECO:0000313" key="4">
    <source>
        <dbReference type="RefSeq" id="XP_026638638.1"/>
    </source>
</evidence>
<feature type="compositionally biased region" description="Acidic residues" evidence="1">
    <location>
        <begin position="433"/>
        <end position="445"/>
    </location>
</feature>
<dbReference type="GeneID" id="101986377"/>
<dbReference type="Gene3D" id="3.10.20.230">
    <property type="entry name" value="Doublecortin domain"/>
    <property type="match status" value="2"/>
</dbReference>
<accession>A0ABM1U9H6</accession>
<keyword evidence="3" id="KW-1185">Reference proteome</keyword>
<dbReference type="PANTHER" id="PTHR23004:SF5">
    <property type="entry name" value="DOUBLECORTIN DOMAIN-CONTAINING PROTEIN 2"/>
    <property type="match status" value="1"/>
</dbReference>
<dbReference type="CDD" id="cd17152">
    <property type="entry name" value="DCX2_DCDC2"/>
    <property type="match status" value="1"/>
</dbReference>
<feature type="compositionally biased region" description="Basic and acidic residues" evidence="1">
    <location>
        <begin position="379"/>
        <end position="391"/>
    </location>
</feature>
<dbReference type="Pfam" id="PF03607">
    <property type="entry name" value="DCX"/>
    <property type="match status" value="2"/>
</dbReference>
<dbReference type="RefSeq" id="XP_026638638.1">
    <property type="nucleotide sequence ID" value="XM_026782837.1"/>
</dbReference>
<dbReference type="CDD" id="cd17149">
    <property type="entry name" value="DCX1_DCDC2"/>
    <property type="match status" value="1"/>
</dbReference>
<proteinExistence type="predicted"/>